<dbReference type="InterPro" id="IPR024325">
    <property type="entry name" value="DUF3835"/>
</dbReference>
<dbReference type="OrthoDB" id="21413at2759"/>
<feature type="region of interest" description="Disordered" evidence="1">
    <location>
        <begin position="395"/>
        <end position="433"/>
    </location>
</feature>
<accession>A0A409W4Y6</accession>
<feature type="domain" description="DUF3835" evidence="2">
    <location>
        <begin position="321"/>
        <end position="389"/>
    </location>
</feature>
<feature type="compositionally biased region" description="Polar residues" evidence="1">
    <location>
        <begin position="480"/>
        <end position="503"/>
    </location>
</feature>
<feature type="compositionally biased region" description="Low complexity" evidence="1">
    <location>
        <begin position="395"/>
        <end position="411"/>
    </location>
</feature>
<evidence type="ECO:0000313" key="4">
    <source>
        <dbReference type="Proteomes" id="UP000284706"/>
    </source>
</evidence>
<dbReference type="Pfam" id="PF12927">
    <property type="entry name" value="DUF3835"/>
    <property type="match status" value="1"/>
</dbReference>
<feature type="region of interest" description="Disordered" evidence="1">
    <location>
        <begin position="468"/>
        <end position="725"/>
    </location>
</feature>
<feature type="compositionally biased region" description="Acidic residues" evidence="1">
    <location>
        <begin position="293"/>
        <end position="304"/>
    </location>
</feature>
<feature type="compositionally biased region" description="Polar residues" evidence="1">
    <location>
        <begin position="529"/>
        <end position="551"/>
    </location>
</feature>
<feature type="compositionally biased region" description="Basic and acidic residues" evidence="1">
    <location>
        <begin position="184"/>
        <end position="207"/>
    </location>
</feature>
<reference evidence="3 4" key="1">
    <citation type="journal article" date="2018" name="Evol. Lett.">
        <title>Horizontal gene cluster transfer increased hallucinogenic mushroom diversity.</title>
        <authorList>
            <person name="Reynolds H.T."/>
            <person name="Vijayakumar V."/>
            <person name="Gluck-Thaler E."/>
            <person name="Korotkin H.B."/>
            <person name="Matheny P.B."/>
            <person name="Slot J.C."/>
        </authorList>
    </citation>
    <scope>NUCLEOTIDE SEQUENCE [LARGE SCALE GENOMIC DNA]</scope>
    <source>
        <strain evidence="3 4">SRW20</strain>
    </source>
</reference>
<comment type="caution">
    <text evidence="3">The sequence shown here is derived from an EMBL/GenBank/DDBJ whole genome shotgun (WGS) entry which is preliminary data.</text>
</comment>
<feature type="compositionally biased region" description="Low complexity" evidence="1">
    <location>
        <begin position="661"/>
        <end position="673"/>
    </location>
</feature>
<evidence type="ECO:0000313" key="3">
    <source>
        <dbReference type="EMBL" id="PPQ73599.1"/>
    </source>
</evidence>
<dbReference type="Proteomes" id="UP000284706">
    <property type="component" value="Unassembled WGS sequence"/>
</dbReference>
<name>A0A409W4Y6_9AGAR</name>
<dbReference type="InParanoid" id="A0A409W4Y6"/>
<proteinExistence type="predicted"/>
<protein>
    <recommendedName>
        <fullName evidence="2">DUF3835 domain-containing protein</fullName>
    </recommendedName>
</protein>
<feature type="compositionally biased region" description="Polar residues" evidence="1">
    <location>
        <begin position="580"/>
        <end position="594"/>
    </location>
</feature>
<sequence length="725" mass="79031">MSIADNTQNLAEGSQESLRALIQAIIPEANVNADGKMSADAVERLTEKLTELMGPEAAQGFQHRRNERGELVNEEGLPIIDISEPDDSVSRSIPPPITVEPLIPLASLPDATRERLRQKRNRILDLLEEEERQAEILEARRESEEREEILRKRKEEALKEKDKLQKARELQKKMGRALLQNMGKAKEKEEKEREAQRIQDEEADKRRSPSMKKKTVAFAETLEQDAKEVTNDSSSKLKWGDLTPGRLRNSKRPTLMSQSLLDKHPMKMTVVERFPATGQPSHGKVTLQSQGLDSDDESEPDADDASATADLSGEEEEQVLEQDEIDFDFAQHQREIALEYYQKRATIGQDAAAAMTNHSHTTEDDMDVDIEATRGPSKPAISQFRASRLASAFSATTPRSLQSSSTSLGASVVPESSTRTIQRAIRTGKLDDDGKLVGAEVDSASEDEDAAVQEVLELLRKGEVYNLGPEGDYLHIVPPQGSSTDPQAGVSAPSTQKEVSKPSSELPPPSMRSKTSKFKASRAAAGRPPTSNQASISGAHSPDSRSPSITPVSHVGRSSPKLDTPTVLSPDVEKRAPLSGQIQGPAKTSIQSPPAFSMIVDSPSFPMPRSPAGPIGSWPSETSMPPMTIDSLSFPPRTTRRPDRPPTVIASTVRESKPVAPSTTTIDSTSIPSVQNPRRSDRPPIVIAANVRESRPPASTQSPAGTSPGNSAEKVSKFKAERNRT</sequence>
<feature type="compositionally biased region" description="Polar residues" evidence="1">
    <location>
        <begin position="697"/>
        <end position="710"/>
    </location>
</feature>
<keyword evidence="4" id="KW-1185">Reference proteome</keyword>
<dbReference type="EMBL" id="NHYE01005395">
    <property type="protein sequence ID" value="PPQ73599.1"/>
    <property type="molecule type" value="Genomic_DNA"/>
</dbReference>
<evidence type="ECO:0000259" key="2">
    <source>
        <dbReference type="Pfam" id="PF12927"/>
    </source>
</evidence>
<evidence type="ECO:0000256" key="1">
    <source>
        <dbReference type="SAM" id="MobiDB-lite"/>
    </source>
</evidence>
<organism evidence="3 4">
    <name type="scientific">Gymnopilus dilepis</name>
    <dbReference type="NCBI Taxonomy" id="231916"/>
    <lineage>
        <taxon>Eukaryota</taxon>
        <taxon>Fungi</taxon>
        <taxon>Dikarya</taxon>
        <taxon>Basidiomycota</taxon>
        <taxon>Agaricomycotina</taxon>
        <taxon>Agaricomycetes</taxon>
        <taxon>Agaricomycetidae</taxon>
        <taxon>Agaricales</taxon>
        <taxon>Agaricineae</taxon>
        <taxon>Hymenogastraceae</taxon>
        <taxon>Gymnopilus</taxon>
    </lineage>
</organism>
<feature type="compositionally biased region" description="Basic and acidic residues" evidence="1">
    <location>
        <begin position="714"/>
        <end position="725"/>
    </location>
</feature>
<dbReference type="AlphaFoldDB" id="A0A409W4Y6"/>
<feature type="region of interest" description="Disordered" evidence="1">
    <location>
        <begin position="352"/>
        <end position="380"/>
    </location>
</feature>
<feature type="compositionally biased region" description="Acidic residues" evidence="1">
    <location>
        <begin position="312"/>
        <end position="327"/>
    </location>
</feature>
<feature type="region of interest" description="Disordered" evidence="1">
    <location>
        <begin position="181"/>
        <end position="327"/>
    </location>
</feature>
<dbReference type="STRING" id="231916.A0A409W4Y6"/>
<gene>
    <name evidence="3" type="ORF">CVT26_010497</name>
</gene>